<sequence length="171" mass="20135">MNRCWIALPLFLLGSFTSTFAEDEQTPSKESIVELLDLMETKKIIDQTMDQMEQVMEVSINQATQGKPLDEEEQAQLDQTREAMNEWLREELNYDFLLKMYVPSFEETFTQTEVDQLIEFYSSPVGQMFVQKQPKLMQSFMQRYQQQIGPMMQRFQQKLQENLDEVSTTGS</sequence>
<dbReference type="RefSeq" id="WP_185692084.1">
    <property type="nucleotide sequence ID" value="NZ_JACHVA010000053.1"/>
</dbReference>
<accession>A0A7X1AWP1</accession>
<dbReference type="Pfam" id="PF09832">
    <property type="entry name" value="DUF2059"/>
    <property type="match status" value="1"/>
</dbReference>
<organism evidence="3 4">
    <name type="scientific">Puniceicoccus vermicola</name>
    <dbReference type="NCBI Taxonomy" id="388746"/>
    <lineage>
        <taxon>Bacteria</taxon>
        <taxon>Pseudomonadati</taxon>
        <taxon>Verrucomicrobiota</taxon>
        <taxon>Opitutia</taxon>
        <taxon>Puniceicoccales</taxon>
        <taxon>Puniceicoccaceae</taxon>
        <taxon>Puniceicoccus</taxon>
    </lineage>
</organism>
<feature type="domain" description="DUF2059" evidence="2">
    <location>
        <begin position="99"/>
        <end position="153"/>
    </location>
</feature>
<evidence type="ECO:0000256" key="1">
    <source>
        <dbReference type="SAM" id="SignalP"/>
    </source>
</evidence>
<comment type="caution">
    <text evidence="3">The sequence shown here is derived from an EMBL/GenBank/DDBJ whole genome shotgun (WGS) entry which is preliminary data.</text>
</comment>
<protein>
    <submittedName>
        <fullName evidence="3">DUF2059 domain-containing protein</fullName>
    </submittedName>
</protein>
<reference evidence="3 4" key="1">
    <citation type="submission" date="2020-07" db="EMBL/GenBank/DDBJ databases">
        <authorList>
            <person name="Feng X."/>
        </authorList>
    </citation>
    <scope>NUCLEOTIDE SEQUENCE [LARGE SCALE GENOMIC DNA]</scope>
    <source>
        <strain evidence="3 4">JCM14086</strain>
    </source>
</reference>
<keyword evidence="1" id="KW-0732">Signal</keyword>
<feature type="signal peptide" evidence="1">
    <location>
        <begin position="1"/>
        <end position="21"/>
    </location>
</feature>
<name>A0A7X1AWP1_9BACT</name>
<gene>
    <name evidence="3" type="ORF">H5P30_06205</name>
</gene>
<feature type="chain" id="PRO_5031499956" evidence="1">
    <location>
        <begin position="22"/>
        <end position="171"/>
    </location>
</feature>
<dbReference type="AlphaFoldDB" id="A0A7X1AWP1"/>
<evidence type="ECO:0000313" key="4">
    <source>
        <dbReference type="Proteomes" id="UP000525652"/>
    </source>
</evidence>
<dbReference type="EMBL" id="JACHVA010000053">
    <property type="protein sequence ID" value="MBC2601366.1"/>
    <property type="molecule type" value="Genomic_DNA"/>
</dbReference>
<dbReference type="InterPro" id="IPR018637">
    <property type="entry name" value="DUF2059"/>
</dbReference>
<evidence type="ECO:0000259" key="2">
    <source>
        <dbReference type="Pfam" id="PF09832"/>
    </source>
</evidence>
<keyword evidence="4" id="KW-1185">Reference proteome</keyword>
<proteinExistence type="predicted"/>
<evidence type="ECO:0000313" key="3">
    <source>
        <dbReference type="EMBL" id="MBC2601366.1"/>
    </source>
</evidence>
<dbReference type="Proteomes" id="UP000525652">
    <property type="component" value="Unassembled WGS sequence"/>
</dbReference>